<comment type="caution">
    <text evidence="1">The sequence shown here is derived from an EMBL/GenBank/DDBJ whole genome shotgun (WGS) entry which is preliminary data.</text>
</comment>
<reference evidence="1 2" key="1">
    <citation type="submission" date="2020-02" db="EMBL/GenBank/DDBJ databases">
        <authorList>
            <person name="Dziuba M."/>
            <person name="Kuznetsov B."/>
            <person name="Mardanov A."/>
            <person name="Ravin N."/>
            <person name="Grouzdev D."/>
        </authorList>
    </citation>
    <scope>NUCLEOTIDE SEQUENCE [LARGE SCALE GENOMIC DNA]</scope>
    <source>
        <strain evidence="1 2">SpK</strain>
    </source>
</reference>
<evidence type="ECO:0000313" key="1">
    <source>
        <dbReference type="EMBL" id="NFV80058.1"/>
    </source>
</evidence>
<keyword evidence="2" id="KW-1185">Reference proteome</keyword>
<proteinExistence type="predicted"/>
<dbReference type="RefSeq" id="WP_163677486.1">
    <property type="nucleotide sequence ID" value="NZ_JAAIYP010000034.1"/>
</dbReference>
<sequence>MDANKTPCSIEAPVTGLRVAFRDHLGMLKTIKLMDGSDAPDPTMDEWASPHRDFSPWLTPEALAAFDPDAHEAGEYLLERAKAAAVNNERERRRSARGGSK</sequence>
<protein>
    <submittedName>
        <fullName evidence="1">Uncharacterized protein</fullName>
    </submittedName>
</protein>
<evidence type="ECO:0000313" key="2">
    <source>
        <dbReference type="Proteomes" id="UP000480684"/>
    </source>
</evidence>
<gene>
    <name evidence="1" type="ORF">G4223_08040</name>
</gene>
<dbReference type="AlphaFoldDB" id="A0A7C9QT58"/>
<organism evidence="1 2">
    <name type="scientific">Magnetospirillum aberrantis SpK</name>
    <dbReference type="NCBI Taxonomy" id="908842"/>
    <lineage>
        <taxon>Bacteria</taxon>
        <taxon>Pseudomonadati</taxon>
        <taxon>Pseudomonadota</taxon>
        <taxon>Alphaproteobacteria</taxon>
        <taxon>Rhodospirillales</taxon>
        <taxon>Rhodospirillaceae</taxon>
        <taxon>Magnetospirillum</taxon>
    </lineage>
</organism>
<dbReference type="EMBL" id="JAAIYP010000034">
    <property type="protein sequence ID" value="NFV80058.1"/>
    <property type="molecule type" value="Genomic_DNA"/>
</dbReference>
<accession>A0A7C9QT58</accession>
<name>A0A7C9QT58_9PROT</name>
<dbReference type="Proteomes" id="UP000480684">
    <property type="component" value="Unassembled WGS sequence"/>
</dbReference>